<sequence>MDLNNNSPTPATPTKRSKKRKTKGPNDKPVFVSSERWLKATPEEQTFWRRYSVHAQEKAKAWYKSLTIIPEKQVKDSGAQEFSACISEIASKPEFVVFKESIIKTAIKSFTYFVTNSIQRDVSKFEKSKGIVKDKKRKREGRATSERTENGQWKPRIFPEGFVEYFSNKKMR</sequence>
<evidence type="ECO:0000313" key="3">
    <source>
        <dbReference type="Proteomes" id="UP001431209"/>
    </source>
</evidence>
<dbReference type="Proteomes" id="UP001431209">
    <property type="component" value="Unassembled WGS sequence"/>
</dbReference>
<dbReference type="AlphaFoldDB" id="A0AAW2ZHA7"/>
<comment type="caution">
    <text evidence="2">The sequence shown here is derived from an EMBL/GenBank/DDBJ whole genome shotgun (WGS) entry which is preliminary data.</text>
</comment>
<proteinExistence type="predicted"/>
<feature type="non-terminal residue" evidence="2">
    <location>
        <position position="172"/>
    </location>
</feature>
<keyword evidence="3" id="KW-1185">Reference proteome</keyword>
<accession>A0AAW2ZHA7</accession>
<feature type="region of interest" description="Disordered" evidence="1">
    <location>
        <begin position="1"/>
        <end position="32"/>
    </location>
</feature>
<dbReference type="EMBL" id="JAOPGA020001412">
    <property type="protein sequence ID" value="KAL0488190.1"/>
    <property type="molecule type" value="Genomic_DNA"/>
</dbReference>
<gene>
    <name evidence="2" type="ORF">AKO1_002836</name>
</gene>
<name>A0AAW2ZHA7_9EUKA</name>
<reference evidence="2 3" key="1">
    <citation type="submission" date="2024-03" db="EMBL/GenBank/DDBJ databases">
        <title>The Acrasis kona genome and developmental transcriptomes reveal deep origins of eukaryotic multicellular pathways.</title>
        <authorList>
            <person name="Sheikh S."/>
            <person name="Fu C.-J."/>
            <person name="Brown M.W."/>
            <person name="Baldauf S.L."/>
        </authorList>
    </citation>
    <scope>NUCLEOTIDE SEQUENCE [LARGE SCALE GENOMIC DNA]</scope>
    <source>
        <strain evidence="2 3">ATCC MYA-3509</strain>
    </source>
</reference>
<evidence type="ECO:0000313" key="2">
    <source>
        <dbReference type="EMBL" id="KAL0488190.1"/>
    </source>
</evidence>
<protein>
    <submittedName>
        <fullName evidence="2">Uncharacterized protein</fullName>
    </submittedName>
</protein>
<feature type="region of interest" description="Disordered" evidence="1">
    <location>
        <begin position="133"/>
        <end position="152"/>
    </location>
</feature>
<organism evidence="2 3">
    <name type="scientific">Acrasis kona</name>
    <dbReference type="NCBI Taxonomy" id="1008807"/>
    <lineage>
        <taxon>Eukaryota</taxon>
        <taxon>Discoba</taxon>
        <taxon>Heterolobosea</taxon>
        <taxon>Tetramitia</taxon>
        <taxon>Eutetramitia</taxon>
        <taxon>Acrasidae</taxon>
        <taxon>Acrasis</taxon>
    </lineage>
</organism>
<evidence type="ECO:0000256" key="1">
    <source>
        <dbReference type="SAM" id="MobiDB-lite"/>
    </source>
</evidence>